<dbReference type="GO" id="GO:0006417">
    <property type="term" value="P:regulation of translation"/>
    <property type="evidence" value="ECO:0007669"/>
    <property type="project" value="TreeGrafter"/>
</dbReference>
<dbReference type="Gene3D" id="1.25.40.10">
    <property type="entry name" value="Tetratricopeptide repeat domain"/>
    <property type="match status" value="1"/>
</dbReference>
<sequence>MLSVRWSAAPQKAGGASSEAACWSACTSQSARSTASGLIQSLLSAPLTEVQRKQSDDAASKLLRTVQLRCTDSQVGRELPSTQAHEGAEAFPKGNAILGQISCTDLEAAAALLPSLTWQWLSVADLDGWVDRGVAHLLREALLVQRASSDTSASINELVGWCLDNCSRPAVALAAVWGAQQGQTLSPRCRSFYGLMLQRLGISEASQQQQLRMQPQLQPQPAVVFCSSVTRTALSTASSRRRSSSPSSSSSSPEGLEYKSEANDDDVGALEEGFSAGGSNGNCNIATGSGNSSTSSSSRSGARGAATGTDLDLDPNPDLVILGELPEEAQSLLLQQSEAETAVGIVQAPLQQQSQWQGRPPAGRANGRRNSSSVAGHANGSSVSRWETEARPVVGGSGNSSAPDVGDASARASGQDTDTPATPAVEGLDALLKLGLQQYDGTVTEYLAGPDVAPGDSVSASEASGATAGAVIRPTASLLQRPSRNPITEPELEPGAERASEISGTASPGAAISGSSSSSMGGGGGPASPGWHFRSSAAGPQQSYIAVHLVAIGEFPLRDLSGAVLKGGLAVPESGPIVISNDPRVFPGTEAVLSDYVTAAGDKLAMRLEYVVDRSSYNEVSLQLFNISRITRKRTENCLMYVNGKPLNVGDPGVALMPGDEVWFGHRAFCFRVEALQGTPSAVQEALQRLCDDDTMAAAAVGAANVSEPANVNAANAAALVRADAAGFPTDSGEASSDELPYTISSTSSTTPDMAELSNLSRRDPVRAEAALRRLAASNPGDAAVWLIWAQTAARMERPAWQAKARLLFRAAVDAARRMEIIPPPPAALQAVAQRAVARGRGRRIASLGATVAPAAGAVMAVDDGAADAYGTGTAAAALPPQATAATTSASATRHNWLLVQALGNWGKHEWRLRMYGSARHLFRAAVDEAARHPDGVGGGGGAAILHFWASRELDAMNVRNARIVAAEALRKCPADVALYVLAAGVELEGGNLELAKSYCQRAYALDRTDKQLFLVWPRVEAALGDRLKARLLYERALDMYPLNTKILNLYARFEAEEGSYREAAELYDRALRIDPLSPVMGVHNRADWASLEADLGNISLARALLEGGLEAHPRSTPLLVTLAKVERLEGRYSEALRLVRAAQAIAGPFNAAVMTERSQVLRAMGEREMAANLARHVAAVKELTRMKQQGYWGSEAWRAFIEATRSSEQKALVAAARARKQQLGWAPTVRGAKPQPTGQAGDGRRPAAPEAQQWLQLEQLRLRRTEARRLAAQRAARIRSLEDGGAAAGASAAAGAGAGGVTMASRSSGDDEYDDYYYDEQPVGVPSLDSVRRPTPGDEDMYDT</sequence>
<dbReference type="InterPro" id="IPR044624">
    <property type="entry name" value="Mbb1-like"/>
</dbReference>
<organism evidence="4">
    <name type="scientific">Volvox carteri f. nagariensis</name>
    <dbReference type="NCBI Taxonomy" id="3068"/>
    <lineage>
        <taxon>Eukaryota</taxon>
        <taxon>Viridiplantae</taxon>
        <taxon>Chlorophyta</taxon>
        <taxon>core chlorophytes</taxon>
        <taxon>Chlorophyceae</taxon>
        <taxon>CS clade</taxon>
        <taxon>Chlamydomonadales</taxon>
        <taxon>Volvocaceae</taxon>
        <taxon>Volvox</taxon>
    </lineage>
</organism>
<feature type="compositionally biased region" description="Low complexity" evidence="2">
    <location>
        <begin position="286"/>
        <end position="309"/>
    </location>
</feature>
<accession>D8TYR5</accession>
<dbReference type="EMBL" id="GL378345">
    <property type="protein sequence ID" value="EFJ47359.1"/>
    <property type="molecule type" value="Genomic_DNA"/>
</dbReference>
<dbReference type="InterPro" id="IPR011990">
    <property type="entry name" value="TPR-like_helical_dom_sf"/>
</dbReference>
<evidence type="ECO:0000256" key="2">
    <source>
        <dbReference type="SAM" id="MobiDB-lite"/>
    </source>
</evidence>
<dbReference type="SMART" id="SM00028">
    <property type="entry name" value="TPR"/>
    <property type="match status" value="4"/>
</dbReference>
<feature type="compositionally biased region" description="Low complexity" evidence="2">
    <location>
        <begin position="236"/>
        <end position="252"/>
    </location>
</feature>
<dbReference type="SUPFAM" id="SSF48452">
    <property type="entry name" value="TPR-like"/>
    <property type="match status" value="1"/>
</dbReference>
<name>D8TYR5_VOLCA</name>
<feature type="region of interest" description="Disordered" evidence="2">
    <location>
        <begin position="1291"/>
        <end position="1345"/>
    </location>
</feature>
<dbReference type="InParanoid" id="D8TYR5"/>
<protein>
    <submittedName>
        <fullName evidence="3">Uncharacterized protein</fullName>
    </submittedName>
</protein>
<feature type="region of interest" description="Disordered" evidence="2">
    <location>
        <begin position="473"/>
        <end position="534"/>
    </location>
</feature>
<dbReference type="InterPro" id="IPR019734">
    <property type="entry name" value="TPR_rpt"/>
</dbReference>
<feature type="repeat" description="TPR" evidence="1">
    <location>
        <begin position="1045"/>
        <end position="1078"/>
    </location>
</feature>
<dbReference type="PANTHER" id="PTHR44917">
    <property type="entry name" value="PROTEIN HIGH CHLOROPHYLL FLUORESCENT 107"/>
    <property type="match status" value="1"/>
</dbReference>
<dbReference type="GO" id="GO:0003729">
    <property type="term" value="F:mRNA binding"/>
    <property type="evidence" value="ECO:0007669"/>
    <property type="project" value="InterPro"/>
</dbReference>
<dbReference type="Proteomes" id="UP000001058">
    <property type="component" value="Unassembled WGS sequence"/>
</dbReference>
<feature type="region of interest" description="Disordered" evidence="2">
    <location>
        <begin position="236"/>
        <end position="319"/>
    </location>
</feature>
<dbReference type="InterPro" id="IPR003107">
    <property type="entry name" value="HAT"/>
</dbReference>
<dbReference type="RefSeq" id="XP_002951548.1">
    <property type="nucleotide sequence ID" value="XM_002951502.1"/>
</dbReference>
<feature type="region of interest" description="Disordered" evidence="2">
    <location>
        <begin position="730"/>
        <end position="756"/>
    </location>
</feature>
<evidence type="ECO:0000313" key="3">
    <source>
        <dbReference type="EMBL" id="EFJ47359.1"/>
    </source>
</evidence>
<keyword evidence="4" id="KW-1185">Reference proteome</keyword>
<dbReference type="KEGG" id="vcn:VOLCADRAFT_92153"/>
<dbReference type="GO" id="GO:0006397">
    <property type="term" value="P:mRNA processing"/>
    <property type="evidence" value="ECO:0007669"/>
    <property type="project" value="InterPro"/>
</dbReference>
<dbReference type="PANTHER" id="PTHR44917:SF1">
    <property type="entry name" value="PROTEIN HIGH CHLOROPHYLL FLUORESCENT 107"/>
    <property type="match status" value="1"/>
</dbReference>
<dbReference type="OrthoDB" id="541719at2759"/>
<evidence type="ECO:0000313" key="4">
    <source>
        <dbReference type="Proteomes" id="UP000001058"/>
    </source>
</evidence>
<dbReference type="STRING" id="3068.D8TYR5"/>
<proteinExistence type="predicted"/>
<feature type="region of interest" description="Disordered" evidence="2">
    <location>
        <begin position="351"/>
        <end position="423"/>
    </location>
</feature>
<dbReference type="GeneID" id="9615712"/>
<dbReference type="eggNOG" id="KOG1124">
    <property type="taxonomic scope" value="Eukaryota"/>
</dbReference>
<feature type="compositionally biased region" description="Polar residues" evidence="2">
    <location>
        <begin position="371"/>
        <end position="385"/>
    </location>
</feature>
<evidence type="ECO:0000256" key="1">
    <source>
        <dbReference type="PROSITE-ProRule" id="PRU00339"/>
    </source>
</evidence>
<feature type="region of interest" description="Disordered" evidence="2">
    <location>
        <begin position="1225"/>
        <end position="1250"/>
    </location>
</feature>
<gene>
    <name evidence="3" type="ORF">VOLCADRAFT_92153</name>
</gene>
<dbReference type="SMART" id="SM00386">
    <property type="entry name" value="HAT"/>
    <property type="match status" value="5"/>
</dbReference>
<feature type="compositionally biased region" description="Polar residues" evidence="2">
    <location>
        <begin position="477"/>
        <end position="486"/>
    </location>
</feature>
<keyword evidence="1" id="KW-0802">TPR repeat</keyword>
<dbReference type="GO" id="GO:0003727">
    <property type="term" value="F:single-stranded RNA binding"/>
    <property type="evidence" value="ECO:0007669"/>
    <property type="project" value="TreeGrafter"/>
</dbReference>
<feature type="compositionally biased region" description="Low complexity" evidence="2">
    <location>
        <begin position="358"/>
        <end position="370"/>
    </location>
</feature>
<reference evidence="3 4" key="1">
    <citation type="journal article" date="2010" name="Science">
        <title>Genomic analysis of organismal complexity in the multicellular green alga Volvox carteri.</title>
        <authorList>
            <person name="Prochnik S.E."/>
            <person name="Umen J."/>
            <person name="Nedelcu A.M."/>
            <person name="Hallmann A."/>
            <person name="Miller S.M."/>
            <person name="Nishii I."/>
            <person name="Ferris P."/>
            <person name="Kuo A."/>
            <person name="Mitros T."/>
            <person name="Fritz-Laylin L.K."/>
            <person name="Hellsten U."/>
            <person name="Chapman J."/>
            <person name="Simakov O."/>
            <person name="Rensing S.A."/>
            <person name="Terry A."/>
            <person name="Pangilinan J."/>
            <person name="Kapitonov V."/>
            <person name="Jurka J."/>
            <person name="Salamov A."/>
            <person name="Shapiro H."/>
            <person name="Schmutz J."/>
            <person name="Grimwood J."/>
            <person name="Lindquist E."/>
            <person name="Lucas S."/>
            <person name="Grigoriev I.V."/>
            <person name="Schmitt R."/>
            <person name="Kirk D."/>
            <person name="Rokhsar D.S."/>
        </authorList>
    </citation>
    <scope>NUCLEOTIDE SEQUENCE [LARGE SCALE GENOMIC DNA]</scope>
    <source>
        <strain evidence="4">f. Nagariensis / Eve</strain>
    </source>
</reference>
<dbReference type="PROSITE" id="PS50005">
    <property type="entry name" value="TPR"/>
    <property type="match status" value="1"/>
</dbReference>
<feature type="compositionally biased region" description="Low complexity" evidence="2">
    <location>
        <begin position="503"/>
        <end position="519"/>
    </location>
</feature>